<dbReference type="InterPro" id="IPR051677">
    <property type="entry name" value="AfsR-DnrI-RedD_regulator"/>
</dbReference>
<dbReference type="Gene3D" id="1.25.40.10">
    <property type="entry name" value="Tetratricopeptide repeat domain"/>
    <property type="match status" value="1"/>
</dbReference>
<evidence type="ECO:0000313" key="2">
    <source>
        <dbReference type="EMBL" id="SDK80259.1"/>
    </source>
</evidence>
<dbReference type="InterPro" id="IPR005158">
    <property type="entry name" value="BTAD"/>
</dbReference>
<feature type="domain" description="Bacterial transcriptional activator" evidence="1">
    <location>
        <begin position="91"/>
        <end position="226"/>
    </location>
</feature>
<dbReference type="InterPro" id="IPR011990">
    <property type="entry name" value="TPR-like_helical_dom_sf"/>
</dbReference>
<dbReference type="InterPro" id="IPR036388">
    <property type="entry name" value="WH-like_DNA-bd_sf"/>
</dbReference>
<evidence type="ECO:0000313" key="3">
    <source>
        <dbReference type="Proteomes" id="UP000199202"/>
    </source>
</evidence>
<dbReference type="STRING" id="633440.SAMN05421869_11936"/>
<dbReference type="GO" id="GO:0003677">
    <property type="term" value="F:DNA binding"/>
    <property type="evidence" value="ECO:0007669"/>
    <property type="project" value="UniProtKB-KW"/>
</dbReference>
<keyword evidence="3" id="KW-1185">Reference proteome</keyword>
<dbReference type="AlphaFoldDB" id="A0A1G9EVT8"/>
<sequence>MPVYLQLLDRFHIRGGDGPIAVSATGQRLIALLALRGSVSRSVVAGTLWPDVTENRAHGSLRTTLWRLHQADEGIVGSNMGVLTLTSAVHVDVRSYAERALRSLDSPDDHCLATMLEGGELLPGWGEEWVVFERERLRQLRLHALDAMAAHLLERRQFALALEAALHCTRLEPLRESAHRAIVAVHLAEHNVHEALRHYGTFQALVRDELAIEPSDAFTAMVRPLMRR</sequence>
<accession>A0A1G9EVT8</accession>
<gene>
    <name evidence="2" type="ORF">SAMN05421869_11936</name>
</gene>
<reference evidence="2 3" key="1">
    <citation type="submission" date="2016-10" db="EMBL/GenBank/DDBJ databases">
        <authorList>
            <person name="de Groot N.N."/>
        </authorList>
    </citation>
    <scope>NUCLEOTIDE SEQUENCE [LARGE SCALE GENOMIC DNA]</scope>
    <source>
        <strain evidence="2 3">CGMCC 4.6533</strain>
    </source>
</reference>
<proteinExistence type="predicted"/>
<protein>
    <submittedName>
        <fullName evidence="2">DNA-binding transcriptional activator of the SARP family</fullName>
    </submittedName>
</protein>
<dbReference type="Gene3D" id="1.10.10.10">
    <property type="entry name" value="Winged helix-like DNA-binding domain superfamily/Winged helix DNA-binding domain"/>
    <property type="match status" value="1"/>
</dbReference>
<name>A0A1G9EVT8_9ACTN</name>
<dbReference type="Proteomes" id="UP000199202">
    <property type="component" value="Unassembled WGS sequence"/>
</dbReference>
<organism evidence="2 3">
    <name type="scientific">Nonomuraea jiangxiensis</name>
    <dbReference type="NCBI Taxonomy" id="633440"/>
    <lineage>
        <taxon>Bacteria</taxon>
        <taxon>Bacillati</taxon>
        <taxon>Actinomycetota</taxon>
        <taxon>Actinomycetes</taxon>
        <taxon>Streptosporangiales</taxon>
        <taxon>Streptosporangiaceae</taxon>
        <taxon>Nonomuraea</taxon>
    </lineage>
</organism>
<dbReference type="EMBL" id="FNDJ01000019">
    <property type="protein sequence ID" value="SDK80259.1"/>
    <property type="molecule type" value="Genomic_DNA"/>
</dbReference>
<dbReference type="SMART" id="SM01043">
    <property type="entry name" value="BTAD"/>
    <property type="match status" value="1"/>
</dbReference>
<dbReference type="RefSeq" id="WP_090941653.1">
    <property type="nucleotide sequence ID" value="NZ_FNDJ01000019.1"/>
</dbReference>
<dbReference type="PANTHER" id="PTHR35807">
    <property type="entry name" value="TRANSCRIPTIONAL REGULATOR REDD-RELATED"/>
    <property type="match status" value="1"/>
</dbReference>
<dbReference type="SUPFAM" id="SSF48452">
    <property type="entry name" value="TPR-like"/>
    <property type="match status" value="1"/>
</dbReference>
<keyword evidence="2" id="KW-0238">DNA-binding</keyword>
<evidence type="ECO:0000259" key="1">
    <source>
        <dbReference type="SMART" id="SM01043"/>
    </source>
</evidence>
<dbReference type="OrthoDB" id="5509004at2"/>
<dbReference type="Pfam" id="PF03704">
    <property type="entry name" value="BTAD"/>
    <property type="match status" value="1"/>
</dbReference>